<name>A0A9J6B5C2_SOLCO</name>
<keyword evidence="1" id="KW-1133">Transmembrane helix</keyword>
<sequence>MGLMGLGLIENVCGLVLFLGAAGLILEVGVENRHVGLSSPSALDDSPKVFFDCPFCTPNP</sequence>
<accession>A0A9J6B5C2</accession>
<keyword evidence="3" id="KW-1185">Reference proteome</keyword>
<reference evidence="2 3" key="1">
    <citation type="submission" date="2020-09" db="EMBL/GenBank/DDBJ databases">
        <title>De no assembly of potato wild relative species, Solanum commersonii.</title>
        <authorList>
            <person name="Cho K."/>
        </authorList>
    </citation>
    <scope>NUCLEOTIDE SEQUENCE [LARGE SCALE GENOMIC DNA]</scope>
    <source>
        <strain evidence="2">LZ3.2</strain>
        <tissue evidence="2">Leaf</tissue>
    </source>
</reference>
<comment type="caution">
    <text evidence="2">The sequence shown here is derived from an EMBL/GenBank/DDBJ whole genome shotgun (WGS) entry which is preliminary data.</text>
</comment>
<dbReference type="AlphaFoldDB" id="A0A9J6B5C2"/>
<evidence type="ECO:0000256" key="1">
    <source>
        <dbReference type="SAM" id="Phobius"/>
    </source>
</evidence>
<evidence type="ECO:0000313" key="2">
    <source>
        <dbReference type="EMBL" id="KAG5631881.1"/>
    </source>
</evidence>
<organism evidence="2 3">
    <name type="scientific">Solanum commersonii</name>
    <name type="common">Commerson's wild potato</name>
    <name type="synonym">Commerson's nightshade</name>
    <dbReference type="NCBI Taxonomy" id="4109"/>
    <lineage>
        <taxon>Eukaryota</taxon>
        <taxon>Viridiplantae</taxon>
        <taxon>Streptophyta</taxon>
        <taxon>Embryophyta</taxon>
        <taxon>Tracheophyta</taxon>
        <taxon>Spermatophyta</taxon>
        <taxon>Magnoliopsida</taxon>
        <taxon>eudicotyledons</taxon>
        <taxon>Gunneridae</taxon>
        <taxon>Pentapetalae</taxon>
        <taxon>asterids</taxon>
        <taxon>lamiids</taxon>
        <taxon>Solanales</taxon>
        <taxon>Solanaceae</taxon>
        <taxon>Solanoideae</taxon>
        <taxon>Solaneae</taxon>
        <taxon>Solanum</taxon>
    </lineage>
</organism>
<gene>
    <name evidence="2" type="ORF">H5410_003598</name>
</gene>
<protein>
    <submittedName>
        <fullName evidence="2">Uncharacterized protein</fullName>
    </submittedName>
</protein>
<keyword evidence="1" id="KW-0472">Membrane</keyword>
<feature type="transmembrane region" description="Helical" evidence="1">
    <location>
        <begin position="6"/>
        <end position="26"/>
    </location>
</feature>
<proteinExistence type="predicted"/>
<dbReference type="Proteomes" id="UP000824120">
    <property type="component" value="Chromosome 1"/>
</dbReference>
<keyword evidence="1" id="KW-0812">Transmembrane</keyword>
<dbReference type="EMBL" id="JACXVP010000001">
    <property type="protein sequence ID" value="KAG5631881.1"/>
    <property type="molecule type" value="Genomic_DNA"/>
</dbReference>
<evidence type="ECO:0000313" key="3">
    <source>
        <dbReference type="Proteomes" id="UP000824120"/>
    </source>
</evidence>